<dbReference type="GO" id="GO:0031419">
    <property type="term" value="F:cobalamin binding"/>
    <property type="evidence" value="ECO:0007669"/>
    <property type="project" value="UniProtKB-UniRule"/>
</dbReference>
<feature type="binding site" evidence="5">
    <location>
        <position position="166"/>
    </location>
    <ligand>
        <name>adenosylcob(III)alamin</name>
        <dbReference type="ChEBI" id="CHEBI:18408"/>
    </ligand>
</feature>
<keyword evidence="7" id="KW-1185">Reference proteome</keyword>
<dbReference type="InterPro" id="IPR042251">
    <property type="entry name" value="EutC_C"/>
</dbReference>
<dbReference type="AlphaFoldDB" id="A0A7C9PEW5"/>
<comment type="caution">
    <text evidence="6">The sequence shown here is derived from an EMBL/GenBank/DDBJ whole genome shotgun (WGS) entry which is preliminary data.</text>
</comment>
<dbReference type="UniPathway" id="UPA00560"/>
<dbReference type="GO" id="GO:0031471">
    <property type="term" value="C:ethanolamine degradation polyhedral organelle"/>
    <property type="evidence" value="ECO:0007669"/>
    <property type="project" value="UniProtKB-UniRule"/>
</dbReference>
<keyword evidence="4 5" id="KW-1283">Bacterial microcompartment</keyword>
<dbReference type="EC" id="4.3.1.7" evidence="5"/>
<sequence>MPAAAPADGAAVTPDPWQALRAHTPARIGLGRAGAGQPTRHLLAFGAAHAQARDAVHLPLEVPALAAALASLPGAPPVLEVASAAPDRASYLLRPDLGRRLAPASRAALQAAAAGHGPCDLLLVMGDGLSAAAVERQAVPLVRELLAQQPPGWRLGPLVIARQARVALGDEVGQLLQAGQVAVLIGERPGLSSPDSLGAYLTHAPRVGRSDAERNCLSNIRPQGLDHAEAARKLWWLAVSARRLQLTGVGLKDRSDEAPLLGGMAPHPPA</sequence>
<dbReference type="PANTHER" id="PTHR39330:SF1">
    <property type="entry name" value="ETHANOLAMINE AMMONIA-LYASE SMALL SUBUNIT"/>
    <property type="match status" value="1"/>
</dbReference>
<proteinExistence type="inferred from homology"/>
<evidence type="ECO:0000313" key="6">
    <source>
        <dbReference type="EMBL" id="NDY90055.1"/>
    </source>
</evidence>
<comment type="subunit">
    <text evidence="5">The basic unit is a heterodimer which dimerizes to form tetramers. The heterotetramers trimerize; 6 large subunits form a core ring with 6 small subunits projecting outwards.</text>
</comment>
<comment type="function">
    <text evidence="5">Catalyzes the deamination of various vicinal amino-alcohols to oxo compounds. Allows this organism to utilize ethanolamine as the sole source of nitrogen and carbon in the presence of external vitamin B12.</text>
</comment>
<dbReference type="Proteomes" id="UP000484255">
    <property type="component" value="Unassembled WGS sequence"/>
</dbReference>
<keyword evidence="2 5" id="KW-0456">Lyase</keyword>
<protein>
    <recommendedName>
        <fullName evidence="5">Ethanolamine ammonia-lyase small subunit</fullName>
        <shortName evidence="5">EAL small subunit</shortName>
        <ecNumber evidence="5">4.3.1.7</ecNumber>
    </recommendedName>
</protein>
<comment type="catalytic activity">
    <reaction evidence="5">
        <text>ethanolamine = acetaldehyde + NH4(+)</text>
        <dbReference type="Rhea" id="RHEA:15313"/>
        <dbReference type="ChEBI" id="CHEBI:15343"/>
        <dbReference type="ChEBI" id="CHEBI:28938"/>
        <dbReference type="ChEBI" id="CHEBI:57603"/>
        <dbReference type="EC" id="4.3.1.7"/>
    </reaction>
</comment>
<keyword evidence="3 5" id="KW-0170">Cobalt</keyword>
<dbReference type="GO" id="GO:0008851">
    <property type="term" value="F:ethanolamine ammonia-lyase activity"/>
    <property type="evidence" value="ECO:0007669"/>
    <property type="project" value="UniProtKB-UniRule"/>
</dbReference>
<feature type="binding site" evidence="5">
    <location>
        <position position="216"/>
    </location>
    <ligand>
        <name>adenosylcob(III)alamin</name>
        <dbReference type="ChEBI" id="CHEBI:18408"/>
    </ligand>
</feature>
<evidence type="ECO:0000256" key="4">
    <source>
        <dbReference type="ARBA" id="ARBA00024446"/>
    </source>
</evidence>
<dbReference type="EMBL" id="JAAGOH010000002">
    <property type="protein sequence ID" value="NDY90055.1"/>
    <property type="molecule type" value="Genomic_DNA"/>
</dbReference>
<dbReference type="PIRSF" id="PIRSF018982">
    <property type="entry name" value="EutC"/>
    <property type="match status" value="1"/>
</dbReference>
<dbReference type="Gene3D" id="1.10.30.40">
    <property type="entry name" value="Ethanolamine ammonia-lyase light chain (EutC), N-terminal domain"/>
    <property type="match status" value="1"/>
</dbReference>
<dbReference type="GO" id="GO:0009350">
    <property type="term" value="C:ethanolamine ammonia-lyase complex"/>
    <property type="evidence" value="ECO:0007669"/>
    <property type="project" value="UniProtKB-UniRule"/>
</dbReference>
<dbReference type="GO" id="GO:0006520">
    <property type="term" value="P:amino acid metabolic process"/>
    <property type="evidence" value="ECO:0007669"/>
    <property type="project" value="InterPro"/>
</dbReference>
<comment type="similarity">
    <text evidence="5">Belongs to the EutC family.</text>
</comment>
<keyword evidence="1 5" id="KW-0846">Cobalamin</keyword>
<evidence type="ECO:0000256" key="5">
    <source>
        <dbReference type="HAMAP-Rule" id="MF_00601"/>
    </source>
</evidence>
<evidence type="ECO:0000256" key="1">
    <source>
        <dbReference type="ARBA" id="ARBA00022628"/>
    </source>
</evidence>
<dbReference type="NCBIfam" id="NF003971">
    <property type="entry name" value="PRK05465.1"/>
    <property type="match status" value="1"/>
</dbReference>
<evidence type="ECO:0000256" key="3">
    <source>
        <dbReference type="ARBA" id="ARBA00023285"/>
    </source>
</evidence>
<dbReference type="HAMAP" id="MF_00601">
    <property type="entry name" value="EutC"/>
    <property type="match status" value="1"/>
</dbReference>
<dbReference type="GO" id="GO:0046336">
    <property type="term" value="P:ethanolamine catabolic process"/>
    <property type="evidence" value="ECO:0007669"/>
    <property type="project" value="UniProtKB-UniRule"/>
</dbReference>
<gene>
    <name evidence="5" type="primary">eutC</name>
    <name evidence="6" type="ORF">G3A44_02490</name>
</gene>
<reference evidence="6 7" key="1">
    <citation type="submission" date="2020-02" db="EMBL/GenBank/DDBJ databases">
        <title>Ideonella bacterium strain TBM-1.</title>
        <authorList>
            <person name="Chen W.-M."/>
        </authorList>
    </citation>
    <scope>NUCLEOTIDE SEQUENCE [LARGE SCALE GENOMIC DNA]</scope>
    <source>
        <strain evidence="6 7">TBM-1</strain>
    </source>
</reference>
<dbReference type="RefSeq" id="WP_163456084.1">
    <property type="nucleotide sequence ID" value="NZ_JAAGOH010000002.1"/>
</dbReference>
<comment type="pathway">
    <text evidence="5">Amine and polyamine degradation; ethanolamine degradation.</text>
</comment>
<accession>A0A7C9PEW5</accession>
<organism evidence="6 7">
    <name type="scientific">Ideonella livida</name>
    <dbReference type="NCBI Taxonomy" id="2707176"/>
    <lineage>
        <taxon>Bacteria</taxon>
        <taxon>Pseudomonadati</taxon>
        <taxon>Pseudomonadota</taxon>
        <taxon>Betaproteobacteria</taxon>
        <taxon>Burkholderiales</taxon>
        <taxon>Sphaerotilaceae</taxon>
        <taxon>Ideonella</taxon>
    </lineage>
</organism>
<dbReference type="InterPro" id="IPR009246">
    <property type="entry name" value="EutC"/>
</dbReference>
<dbReference type="Pfam" id="PF05985">
    <property type="entry name" value="EutC"/>
    <property type="match status" value="1"/>
</dbReference>
<dbReference type="PANTHER" id="PTHR39330">
    <property type="entry name" value="ETHANOLAMINE AMMONIA-LYASE LIGHT CHAIN"/>
    <property type="match status" value="1"/>
</dbReference>
<dbReference type="Gene3D" id="3.40.50.11240">
    <property type="entry name" value="Ethanolamine ammonia-lyase light chain (EutC)"/>
    <property type="match status" value="1"/>
</dbReference>
<evidence type="ECO:0000313" key="7">
    <source>
        <dbReference type="Proteomes" id="UP000484255"/>
    </source>
</evidence>
<comment type="subcellular location">
    <subcellularLocation>
        <location evidence="5">Bacterial microcompartment</location>
    </subcellularLocation>
</comment>
<feature type="binding site" evidence="5">
    <location>
        <position position="187"/>
    </location>
    <ligand>
        <name>adenosylcob(III)alamin</name>
        <dbReference type="ChEBI" id="CHEBI:18408"/>
    </ligand>
</feature>
<dbReference type="InterPro" id="IPR042255">
    <property type="entry name" value="EutC_N"/>
</dbReference>
<comment type="cofactor">
    <cofactor evidence="5">
        <name>adenosylcob(III)alamin</name>
        <dbReference type="ChEBI" id="CHEBI:18408"/>
    </cofactor>
    <text evidence="5">Binds between the large and small subunits.</text>
</comment>
<evidence type="ECO:0000256" key="2">
    <source>
        <dbReference type="ARBA" id="ARBA00023239"/>
    </source>
</evidence>
<name>A0A7C9PEW5_9BURK</name>